<dbReference type="EMBL" id="MJGC01000121">
    <property type="protein sequence ID" value="OEJ72582.1"/>
    <property type="molecule type" value="Genomic_DNA"/>
</dbReference>
<dbReference type="PANTHER" id="PTHR24305">
    <property type="entry name" value="CYTOCHROME P450"/>
    <property type="match status" value="1"/>
</dbReference>
<organism evidence="3">
    <name type="scientific">Desertifilum tharense IPPAS B-1220</name>
    <dbReference type="NCBI Taxonomy" id="1781255"/>
    <lineage>
        <taxon>Bacteria</taxon>
        <taxon>Bacillati</taxon>
        <taxon>Cyanobacteriota</taxon>
        <taxon>Cyanophyceae</taxon>
        <taxon>Desertifilales</taxon>
        <taxon>Desertifilaceae</taxon>
        <taxon>Desertifilum</taxon>
    </lineage>
</organism>
<dbReference type="InterPro" id="IPR050121">
    <property type="entry name" value="Cytochrome_P450_monoxygenase"/>
</dbReference>
<dbReference type="Gene3D" id="1.10.630.10">
    <property type="entry name" value="Cytochrome P450"/>
    <property type="match status" value="1"/>
</dbReference>
<sequence length="454" mass="51653">MSLPNRSQSSPHWQMLQWIVRPLEVLEAGAQQHGDCFTLNVGNVVEFVMVSNPQGIEQILTENPQCFEVGRSNRILKRTLGDHSILLLDGDRHQRQRQLLMPPFHGERMKAYGELIQRITQGVMQAWQPGETVRVRSAMQSVSLRVILQAVFGIYEGERVAQLQRDIENFLEFSTSRLSFLSLLVPFLQKDLGAWSLGGRFVRLRDKIDQQLYAEIRERQTLPDASGTDILSLLMAARDSQGQAMTAEELRDELMTLLIAGHETTATAMSWALYWIHRNPEVKQKLIAEIDALGENPEPNAIVKLPYLNAVCSETLRLYPVAILAMPRITKSEYELLGYHFPADTWLTPCIYLTHHREDLYPEPKQFKPERFLERQFSPYEYLPFGGSNRRCIGAAFALFEMKLALAEILANFELTLASDRPVVPIRRGITMAPKGGVEIRIVGKRSRKSAVTV</sequence>
<dbReference type="OrthoDB" id="446280at2"/>
<comment type="caution">
    <text evidence="3">The sequence shown here is derived from an EMBL/GenBank/DDBJ whole genome shotgun (WGS) entry which is preliminary data.</text>
</comment>
<dbReference type="PANTHER" id="PTHR24305:SF166">
    <property type="entry name" value="CYTOCHROME P450 12A4, MITOCHONDRIAL-RELATED"/>
    <property type="match status" value="1"/>
</dbReference>
<name>A0A1E5QD36_9CYAN</name>
<accession>A0A1E5QD36</accession>
<dbReference type="Pfam" id="PF00067">
    <property type="entry name" value="p450"/>
    <property type="match status" value="1"/>
</dbReference>
<dbReference type="CDD" id="cd11053">
    <property type="entry name" value="CYP110-like"/>
    <property type="match status" value="1"/>
</dbReference>
<evidence type="ECO:0000256" key="2">
    <source>
        <dbReference type="PIRSR" id="PIRSR602401-1"/>
    </source>
</evidence>
<evidence type="ECO:0000256" key="1">
    <source>
        <dbReference type="ARBA" id="ARBA00010617"/>
    </source>
</evidence>
<keyword evidence="2" id="KW-0479">Metal-binding</keyword>
<dbReference type="InterPro" id="IPR002401">
    <property type="entry name" value="Cyt_P450_E_grp-I"/>
</dbReference>
<dbReference type="PRINTS" id="PR00463">
    <property type="entry name" value="EP450I"/>
</dbReference>
<dbReference type="InterPro" id="IPR036396">
    <property type="entry name" value="Cyt_P450_sf"/>
</dbReference>
<dbReference type="GO" id="GO:0004497">
    <property type="term" value="F:monooxygenase activity"/>
    <property type="evidence" value="ECO:0007669"/>
    <property type="project" value="InterPro"/>
</dbReference>
<feature type="binding site" description="axial binding residue" evidence="2">
    <location>
        <position position="392"/>
    </location>
    <ligand>
        <name>heme</name>
        <dbReference type="ChEBI" id="CHEBI:30413"/>
    </ligand>
    <ligandPart>
        <name>Fe</name>
        <dbReference type="ChEBI" id="CHEBI:18248"/>
    </ligandPart>
</feature>
<dbReference type="AlphaFoldDB" id="A0A1E5QD36"/>
<comment type="similarity">
    <text evidence="1">Belongs to the cytochrome P450 family.</text>
</comment>
<keyword evidence="2" id="KW-0349">Heme</keyword>
<reference evidence="3" key="1">
    <citation type="submission" date="2016-09" db="EMBL/GenBank/DDBJ databases">
        <title>Draft genome of thermotolerant cyanobacterium Desertifilum sp. strain IPPAS B-1220.</title>
        <authorList>
            <person name="Sinetova M.A."/>
            <person name="Bolakhan K."/>
            <person name="Zayadan B.K."/>
            <person name="Mironov K.S."/>
            <person name="Ustinova V."/>
            <person name="Kupriyanova E.V."/>
            <person name="Sidorov R.A."/>
            <person name="Skrypnik A.N."/>
            <person name="Gogoleva N.E."/>
            <person name="Gogolev Y.V."/>
            <person name="Los D.A."/>
        </authorList>
    </citation>
    <scope>NUCLEOTIDE SEQUENCE [LARGE SCALE GENOMIC DNA]</scope>
    <source>
        <strain evidence="3">IPPAS B-1220</strain>
    </source>
</reference>
<dbReference type="GO" id="GO:0005506">
    <property type="term" value="F:iron ion binding"/>
    <property type="evidence" value="ECO:0007669"/>
    <property type="project" value="InterPro"/>
</dbReference>
<proteinExistence type="inferred from homology"/>
<keyword evidence="2" id="KW-0408">Iron</keyword>
<evidence type="ECO:0000313" key="3">
    <source>
        <dbReference type="EMBL" id="OEJ72582.1"/>
    </source>
</evidence>
<dbReference type="STRING" id="1781255.BH720_24070"/>
<comment type="cofactor">
    <cofactor evidence="2">
        <name>heme</name>
        <dbReference type="ChEBI" id="CHEBI:30413"/>
    </cofactor>
</comment>
<protein>
    <submittedName>
        <fullName evidence="3">Cytochrome P450</fullName>
    </submittedName>
</protein>
<dbReference type="InterPro" id="IPR001128">
    <property type="entry name" value="Cyt_P450"/>
</dbReference>
<dbReference type="GO" id="GO:0020037">
    <property type="term" value="F:heme binding"/>
    <property type="evidence" value="ECO:0007669"/>
    <property type="project" value="InterPro"/>
</dbReference>
<dbReference type="SUPFAM" id="SSF48264">
    <property type="entry name" value="Cytochrome P450"/>
    <property type="match status" value="1"/>
</dbReference>
<gene>
    <name evidence="3" type="ORF">BH720_24070</name>
</gene>
<dbReference type="PRINTS" id="PR00385">
    <property type="entry name" value="P450"/>
</dbReference>
<dbReference type="GO" id="GO:0016705">
    <property type="term" value="F:oxidoreductase activity, acting on paired donors, with incorporation or reduction of molecular oxygen"/>
    <property type="evidence" value="ECO:0007669"/>
    <property type="project" value="InterPro"/>
</dbReference>
<dbReference type="RefSeq" id="WP_069969775.1">
    <property type="nucleotide sequence ID" value="NZ_CM124774.1"/>
</dbReference>